<feature type="non-terminal residue" evidence="3">
    <location>
        <position position="279"/>
    </location>
</feature>
<dbReference type="AlphaFoldDB" id="X6M6B0"/>
<keyword evidence="2" id="KW-0472">Membrane</keyword>
<feature type="region of interest" description="Disordered" evidence="1">
    <location>
        <begin position="90"/>
        <end position="114"/>
    </location>
</feature>
<feature type="compositionally biased region" description="Pro residues" evidence="1">
    <location>
        <begin position="91"/>
        <end position="107"/>
    </location>
</feature>
<evidence type="ECO:0000313" key="4">
    <source>
        <dbReference type="Proteomes" id="UP000023152"/>
    </source>
</evidence>
<dbReference type="EMBL" id="ASPP01024883">
    <property type="protein sequence ID" value="ETO08565.1"/>
    <property type="molecule type" value="Genomic_DNA"/>
</dbReference>
<dbReference type="Proteomes" id="UP000023152">
    <property type="component" value="Unassembled WGS sequence"/>
</dbReference>
<organism evidence="3 4">
    <name type="scientific">Reticulomyxa filosa</name>
    <dbReference type="NCBI Taxonomy" id="46433"/>
    <lineage>
        <taxon>Eukaryota</taxon>
        <taxon>Sar</taxon>
        <taxon>Rhizaria</taxon>
        <taxon>Retaria</taxon>
        <taxon>Foraminifera</taxon>
        <taxon>Monothalamids</taxon>
        <taxon>Reticulomyxidae</taxon>
        <taxon>Reticulomyxa</taxon>
    </lineage>
</organism>
<proteinExistence type="predicted"/>
<gene>
    <name evidence="3" type="ORF">RFI_28823</name>
</gene>
<name>X6M6B0_RETFI</name>
<protein>
    <submittedName>
        <fullName evidence="3">Uncharacterized protein</fullName>
    </submittedName>
</protein>
<keyword evidence="2" id="KW-1133">Transmembrane helix</keyword>
<dbReference type="SUPFAM" id="SSF101447">
    <property type="entry name" value="Formin homology 2 domain (FH2 domain)"/>
    <property type="match status" value="1"/>
</dbReference>
<feature type="region of interest" description="Disordered" evidence="1">
    <location>
        <begin position="136"/>
        <end position="157"/>
    </location>
</feature>
<evidence type="ECO:0000256" key="1">
    <source>
        <dbReference type="SAM" id="MobiDB-lite"/>
    </source>
</evidence>
<keyword evidence="2" id="KW-0812">Transmembrane</keyword>
<sequence>MFKRSKTVFVNFSRKCLAVQRFVQKFLKDYPRWKALKPAIHDRALDHKKAKLGKAKKALGGMQKIILVLIGFLVCIVIFQYVLMIPSSFSSPPPPPPPPPSPSPSPSPEFLDGQSNQLKKATDIKVVKGVPVLDKTKLDQNKGKSTNRNADNWEPKNVFGKPLMKEREEYIKERLSMDLKWSKLKPSFANKSELFDQRHLIKCAEGDYNETEYTQQRQTLQAWMDLHYGQSICDNSRLLKEARQKNKFTLLSTLCTRLYQQTLQLVFQTQCGTWDLYHD</sequence>
<evidence type="ECO:0000313" key="3">
    <source>
        <dbReference type="EMBL" id="ETO08565.1"/>
    </source>
</evidence>
<accession>X6M6B0</accession>
<comment type="caution">
    <text evidence="3">The sequence shown here is derived from an EMBL/GenBank/DDBJ whole genome shotgun (WGS) entry which is preliminary data.</text>
</comment>
<feature type="transmembrane region" description="Helical" evidence="2">
    <location>
        <begin position="65"/>
        <end position="84"/>
    </location>
</feature>
<reference evidence="3 4" key="1">
    <citation type="journal article" date="2013" name="Curr. Biol.">
        <title>The Genome of the Foraminiferan Reticulomyxa filosa.</title>
        <authorList>
            <person name="Glockner G."/>
            <person name="Hulsmann N."/>
            <person name="Schleicher M."/>
            <person name="Noegel A.A."/>
            <person name="Eichinger L."/>
            <person name="Gallinger C."/>
            <person name="Pawlowski J."/>
            <person name="Sierra R."/>
            <person name="Euteneuer U."/>
            <person name="Pillet L."/>
            <person name="Moustafa A."/>
            <person name="Platzer M."/>
            <person name="Groth M."/>
            <person name="Szafranski K."/>
            <person name="Schliwa M."/>
        </authorList>
    </citation>
    <scope>NUCLEOTIDE SEQUENCE [LARGE SCALE GENOMIC DNA]</scope>
</reference>
<keyword evidence="4" id="KW-1185">Reference proteome</keyword>
<evidence type="ECO:0000256" key="2">
    <source>
        <dbReference type="SAM" id="Phobius"/>
    </source>
</evidence>